<sequence length="210" mass="22912">MRLGYASLPSFEERLAARGFTVTEQARNSATVAALADRGLFLPYEEKKRAGLLLLDSRGRPLYSAQQPHLVYDSFDAIPPLVVASLLFIEDRNLLDASQPNRNPAIDWGRVSRALVERGVRVFDKHQPQPGGSTLATQIEKFRHSPGGRTATPPAKLRQIASASVRAYLNGPQTLPARREIMVRDLNSVPLAAKAGFGKINGIGDGMAAW</sequence>
<name>A0A158KYR9_9BURK</name>
<dbReference type="InterPro" id="IPR050396">
    <property type="entry name" value="Glycosyltr_51/Transpeptidase"/>
</dbReference>
<comment type="caution">
    <text evidence="4">The sequence shown here is derived from an EMBL/GenBank/DDBJ whole genome shotgun (WGS) entry which is preliminary data.</text>
</comment>
<dbReference type="SUPFAM" id="SSF53955">
    <property type="entry name" value="Lysozyme-like"/>
    <property type="match status" value="1"/>
</dbReference>
<dbReference type="InterPro" id="IPR023346">
    <property type="entry name" value="Lysozyme-like_dom_sf"/>
</dbReference>
<gene>
    <name evidence="4" type="ORF">AWB68_07829</name>
</gene>
<reference evidence="4" key="1">
    <citation type="submission" date="2016-01" db="EMBL/GenBank/DDBJ databases">
        <authorList>
            <person name="Peeters C."/>
        </authorList>
    </citation>
    <scope>NUCLEOTIDE SEQUENCE [LARGE SCALE GENOMIC DNA]</scope>
    <source>
        <strain evidence="4">LMG 22940</strain>
    </source>
</reference>
<dbReference type="GO" id="GO:0009252">
    <property type="term" value="P:peptidoglycan biosynthetic process"/>
    <property type="evidence" value="ECO:0007669"/>
    <property type="project" value="TreeGrafter"/>
</dbReference>
<dbReference type="PANTHER" id="PTHR32282">
    <property type="entry name" value="BINDING PROTEIN TRANSPEPTIDASE, PUTATIVE-RELATED"/>
    <property type="match status" value="1"/>
</dbReference>
<organism evidence="4 5">
    <name type="scientific">Caballeronia choica</name>
    <dbReference type="NCBI Taxonomy" id="326476"/>
    <lineage>
        <taxon>Bacteria</taxon>
        <taxon>Pseudomonadati</taxon>
        <taxon>Pseudomonadota</taxon>
        <taxon>Betaproteobacteria</taxon>
        <taxon>Burkholderiales</taxon>
        <taxon>Burkholderiaceae</taxon>
        <taxon>Caballeronia</taxon>
    </lineage>
</organism>
<accession>A0A158KYR9</accession>
<evidence type="ECO:0000256" key="1">
    <source>
        <dbReference type="ARBA" id="ARBA00004752"/>
    </source>
</evidence>
<dbReference type="PANTHER" id="PTHR32282:SF24">
    <property type="entry name" value="GLYCOSYL TRANSFERASE FAMILY 51 DOMAIN-CONTAINING PROTEIN"/>
    <property type="match status" value="1"/>
</dbReference>
<dbReference type="AlphaFoldDB" id="A0A158KYR9"/>
<keyword evidence="5" id="KW-1185">Reference proteome</keyword>
<comment type="pathway">
    <text evidence="1">Cell wall biogenesis; peptidoglycan biosynthesis.</text>
</comment>
<dbReference type="GO" id="GO:0030288">
    <property type="term" value="C:outer membrane-bounded periplasmic space"/>
    <property type="evidence" value="ECO:0007669"/>
    <property type="project" value="TreeGrafter"/>
</dbReference>
<proteinExistence type="predicted"/>
<dbReference type="EMBL" id="FCON02000203">
    <property type="protein sequence ID" value="SAL85863.1"/>
    <property type="molecule type" value="Genomic_DNA"/>
</dbReference>
<dbReference type="InterPro" id="IPR036950">
    <property type="entry name" value="PBP_transglycosylase"/>
</dbReference>
<feature type="domain" description="Glycosyl transferase family 51" evidence="3">
    <location>
        <begin position="67"/>
        <end position="205"/>
    </location>
</feature>
<evidence type="ECO:0000313" key="5">
    <source>
        <dbReference type="Proteomes" id="UP000054770"/>
    </source>
</evidence>
<evidence type="ECO:0000259" key="3">
    <source>
        <dbReference type="Pfam" id="PF00912"/>
    </source>
</evidence>
<dbReference type="InterPro" id="IPR001264">
    <property type="entry name" value="Glyco_trans_51"/>
</dbReference>
<dbReference type="Gene3D" id="1.10.3810.10">
    <property type="entry name" value="Biosynthetic peptidoglycan transglycosylase-like"/>
    <property type="match status" value="1"/>
</dbReference>
<protein>
    <submittedName>
        <fullName evidence="4">Glycosyl transferase family protein</fullName>
    </submittedName>
</protein>
<keyword evidence="2 4" id="KW-0808">Transferase</keyword>
<evidence type="ECO:0000313" key="4">
    <source>
        <dbReference type="EMBL" id="SAL85863.1"/>
    </source>
</evidence>
<dbReference type="Pfam" id="PF00912">
    <property type="entry name" value="Transgly"/>
    <property type="match status" value="1"/>
</dbReference>
<dbReference type="Proteomes" id="UP000054770">
    <property type="component" value="Unassembled WGS sequence"/>
</dbReference>
<dbReference type="GO" id="GO:0008955">
    <property type="term" value="F:peptidoglycan glycosyltransferase activity"/>
    <property type="evidence" value="ECO:0007669"/>
    <property type="project" value="TreeGrafter"/>
</dbReference>
<evidence type="ECO:0000256" key="2">
    <source>
        <dbReference type="ARBA" id="ARBA00022679"/>
    </source>
</evidence>